<feature type="region of interest" description="Disordered" evidence="4">
    <location>
        <begin position="1"/>
        <end position="56"/>
    </location>
</feature>
<evidence type="ECO:0000259" key="5">
    <source>
        <dbReference type="PROSITE" id="PS50830"/>
    </source>
</evidence>
<dbReference type="STRING" id="240292.Ava_0982"/>
<dbReference type="Gene3D" id="2.40.50.90">
    <property type="match status" value="1"/>
</dbReference>
<evidence type="ECO:0000256" key="4">
    <source>
        <dbReference type="SAM" id="MobiDB-lite"/>
    </source>
</evidence>
<keyword evidence="2" id="KW-0255">Endonuclease</keyword>
<dbReference type="AlphaFoldDB" id="Q3MEI0"/>
<evidence type="ECO:0000313" key="6">
    <source>
        <dbReference type="EMBL" id="ABA20606.1"/>
    </source>
</evidence>
<dbReference type="Pfam" id="PF00565">
    <property type="entry name" value="SNase"/>
    <property type="match status" value="1"/>
</dbReference>
<accession>Q3MEI0</accession>
<dbReference type="HOGENOM" id="CLU_046484_5_1_3"/>
<sequence length="249" mass="27850">MKIKSKMKNQGAEGRGQGAGREVARRVSLRANFGGRGQEEKSQGGFPSGRTSGAGGRGESFLLSTCTLPCSPRFPTWVQKLAMFACLLLLVSCQAKNPATTSTQVRIARVVSGQTLEVVGMAEQPNLISQVRLIGVDAPDLRQRPWGNQSKEFLEKSIGDLDKPVMLEFDIEAKDTIGRTLAYVWKDDKLLNEQVVKQGYALFVERSPNHKYDQRLERAQQWARIMGQGIWSPDKPMRQTPTEFRRLNR</sequence>
<dbReference type="KEGG" id="ava:Ava_0982"/>
<organism evidence="6 7">
    <name type="scientific">Trichormus variabilis (strain ATCC 29413 / PCC 7937)</name>
    <name type="common">Anabaena variabilis</name>
    <dbReference type="NCBI Taxonomy" id="240292"/>
    <lineage>
        <taxon>Bacteria</taxon>
        <taxon>Bacillati</taxon>
        <taxon>Cyanobacteriota</taxon>
        <taxon>Cyanophyceae</taxon>
        <taxon>Nostocales</taxon>
        <taxon>Nostocaceae</taxon>
        <taxon>Trichormus</taxon>
    </lineage>
</organism>
<dbReference type="PROSITE" id="PS50830">
    <property type="entry name" value="TNASE_3"/>
    <property type="match status" value="1"/>
</dbReference>
<dbReference type="SMART" id="SM00318">
    <property type="entry name" value="SNc"/>
    <property type="match status" value="1"/>
</dbReference>
<keyword evidence="1" id="KW-0540">Nuclease</keyword>
<evidence type="ECO:0000256" key="1">
    <source>
        <dbReference type="ARBA" id="ARBA00022722"/>
    </source>
</evidence>
<dbReference type="GO" id="GO:1990599">
    <property type="term" value="F:3' overhang single-stranded DNA endodeoxyribonuclease activity"/>
    <property type="evidence" value="ECO:0007669"/>
    <property type="project" value="UniProtKB-EC"/>
</dbReference>
<dbReference type="SUPFAM" id="SSF50199">
    <property type="entry name" value="Staphylococcal nuclease"/>
    <property type="match status" value="1"/>
</dbReference>
<evidence type="ECO:0000313" key="7">
    <source>
        <dbReference type="Proteomes" id="UP000002533"/>
    </source>
</evidence>
<evidence type="ECO:0000256" key="3">
    <source>
        <dbReference type="ARBA" id="ARBA00022801"/>
    </source>
</evidence>
<dbReference type="PANTHER" id="PTHR12302:SF3">
    <property type="entry name" value="SERINE_THREONINE-PROTEIN KINASE 31"/>
    <property type="match status" value="1"/>
</dbReference>
<dbReference type="PANTHER" id="PTHR12302">
    <property type="entry name" value="EBNA2 BINDING PROTEIN P100"/>
    <property type="match status" value="1"/>
</dbReference>
<dbReference type="eggNOG" id="COG1525">
    <property type="taxonomic scope" value="Bacteria"/>
</dbReference>
<dbReference type="Proteomes" id="UP000002533">
    <property type="component" value="Chromosome"/>
</dbReference>
<dbReference type="InterPro" id="IPR016071">
    <property type="entry name" value="Staphylococal_nuclease_OB-fold"/>
</dbReference>
<reference evidence="7" key="1">
    <citation type="journal article" date="2014" name="Stand. Genomic Sci.">
        <title>Complete genome sequence of Anabaena variabilis ATCC 29413.</title>
        <authorList>
            <person name="Thiel T."/>
            <person name="Pratte B.S."/>
            <person name="Zhong J."/>
            <person name="Goodwin L."/>
            <person name="Copeland A."/>
            <person name="Lucas S."/>
            <person name="Han C."/>
            <person name="Pitluck S."/>
            <person name="Land M.L."/>
            <person name="Kyrpides N.C."/>
            <person name="Woyke T."/>
        </authorList>
    </citation>
    <scope>NUCLEOTIDE SEQUENCE [LARGE SCALE GENOMIC DNA]</scope>
    <source>
        <strain evidence="7">ATCC 29413 / PCC 7937</strain>
    </source>
</reference>
<proteinExistence type="predicted"/>
<dbReference type="EC" id="3.1.31.1" evidence="6"/>
<feature type="domain" description="TNase-like" evidence="5">
    <location>
        <begin position="101"/>
        <end position="233"/>
    </location>
</feature>
<dbReference type="EMBL" id="CP000117">
    <property type="protein sequence ID" value="ABA20606.1"/>
    <property type="molecule type" value="Genomic_DNA"/>
</dbReference>
<name>Q3MEI0_TRIV2</name>
<dbReference type="InterPro" id="IPR035437">
    <property type="entry name" value="SNase_OB-fold_sf"/>
</dbReference>
<protein>
    <submittedName>
        <fullName evidence="6">Nuclease (SNase-like)</fullName>
        <ecNumber evidence="6">3.1.31.1</ecNumber>
    </submittedName>
</protein>
<gene>
    <name evidence="6" type="ordered locus">Ava_0982</name>
</gene>
<keyword evidence="3 6" id="KW-0378">Hydrolase</keyword>
<evidence type="ECO:0000256" key="2">
    <source>
        <dbReference type="ARBA" id="ARBA00022759"/>
    </source>
</evidence>